<name>A0AAW2FKL3_9HYME</name>
<feature type="compositionally biased region" description="Basic and acidic residues" evidence="1">
    <location>
        <begin position="148"/>
        <end position="158"/>
    </location>
</feature>
<dbReference type="Proteomes" id="UP001430953">
    <property type="component" value="Unassembled WGS sequence"/>
</dbReference>
<comment type="caution">
    <text evidence="2">The sequence shown here is derived from an EMBL/GenBank/DDBJ whole genome shotgun (WGS) entry which is preliminary data.</text>
</comment>
<proteinExistence type="predicted"/>
<keyword evidence="3" id="KW-1185">Reference proteome</keyword>
<protein>
    <submittedName>
        <fullName evidence="2">Uncharacterized protein</fullName>
    </submittedName>
</protein>
<organism evidence="2 3">
    <name type="scientific">Cardiocondyla obscurior</name>
    <dbReference type="NCBI Taxonomy" id="286306"/>
    <lineage>
        <taxon>Eukaryota</taxon>
        <taxon>Metazoa</taxon>
        <taxon>Ecdysozoa</taxon>
        <taxon>Arthropoda</taxon>
        <taxon>Hexapoda</taxon>
        <taxon>Insecta</taxon>
        <taxon>Pterygota</taxon>
        <taxon>Neoptera</taxon>
        <taxon>Endopterygota</taxon>
        <taxon>Hymenoptera</taxon>
        <taxon>Apocrita</taxon>
        <taxon>Aculeata</taxon>
        <taxon>Formicoidea</taxon>
        <taxon>Formicidae</taxon>
        <taxon>Myrmicinae</taxon>
        <taxon>Cardiocondyla</taxon>
    </lineage>
</organism>
<gene>
    <name evidence="2" type="ORF">PUN28_011089</name>
</gene>
<evidence type="ECO:0000313" key="2">
    <source>
        <dbReference type="EMBL" id="KAL0115968.1"/>
    </source>
</evidence>
<sequence length="168" mass="19250">MRFRINFRGIRLFRDESDRSGRTKEGRPVCESSQMQTPGTAFVDSRNLVFARESPGDPTEMMNAVDGGNKRAIAGASYREYSTRNGCLNDSIVFLFFHPRSFPTHKSLLAYRYPFNVLAPRTWALARKLRRERERDRVEVRGSASVDGGEKERGRPKDASIGCTRRRE</sequence>
<evidence type="ECO:0000313" key="3">
    <source>
        <dbReference type="Proteomes" id="UP001430953"/>
    </source>
</evidence>
<dbReference type="AlphaFoldDB" id="A0AAW2FKL3"/>
<feature type="region of interest" description="Disordered" evidence="1">
    <location>
        <begin position="134"/>
        <end position="168"/>
    </location>
</feature>
<evidence type="ECO:0000256" key="1">
    <source>
        <dbReference type="SAM" id="MobiDB-lite"/>
    </source>
</evidence>
<accession>A0AAW2FKL3</accession>
<dbReference type="EMBL" id="JADYXP020000010">
    <property type="protein sequence ID" value="KAL0115968.1"/>
    <property type="molecule type" value="Genomic_DNA"/>
</dbReference>
<reference evidence="2 3" key="1">
    <citation type="submission" date="2023-03" db="EMBL/GenBank/DDBJ databases">
        <title>High recombination rates correlate with genetic variation in Cardiocondyla obscurior ants.</title>
        <authorList>
            <person name="Errbii M."/>
        </authorList>
    </citation>
    <scope>NUCLEOTIDE SEQUENCE [LARGE SCALE GENOMIC DNA]</scope>
    <source>
        <strain evidence="2">Alpha-2009</strain>
        <tissue evidence="2">Whole body</tissue>
    </source>
</reference>